<keyword evidence="2 4" id="KW-0328">Glycosyltransferase</keyword>
<organism evidence="6 7">
    <name type="scientific">Clitoria ternatea</name>
    <name type="common">Butterfly pea</name>
    <dbReference type="NCBI Taxonomy" id="43366"/>
    <lineage>
        <taxon>Eukaryota</taxon>
        <taxon>Viridiplantae</taxon>
        <taxon>Streptophyta</taxon>
        <taxon>Embryophyta</taxon>
        <taxon>Tracheophyta</taxon>
        <taxon>Spermatophyta</taxon>
        <taxon>Magnoliopsida</taxon>
        <taxon>eudicotyledons</taxon>
        <taxon>Gunneridae</taxon>
        <taxon>Pentapetalae</taxon>
        <taxon>rosids</taxon>
        <taxon>fabids</taxon>
        <taxon>Fabales</taxon>
        <taxon>Fabaceae</taxon>
        <taxon>Papilionoideae</taxon>
        <taxon>50 kb inversion clade</taxon>
        <taxon>NPAAA clade</taxon>
        <taxon>indigoferoid/millettioid clade</taxon>
        <taxon>Phaseoleae</taxon>
        <taxon>Clitoria</taxon>
    </lineage>
</organism>
<evidence type="ECO:0000313" key="6">
    <source>
        <dbReference type="EMBL" id="KAK7302591.1"/>
    </source>
</evidence>
<evidence type="ECO:0000256" key="1">
    <source>
        <dbReference type="ARBA" id="ARBA00009995"/>
    </source>
</evidence>
<comment type="caution">
    <text evidence="6">The sequence shown here is derived from an EMBL/GenBank/DDBJ whole genome shotgun (WGS) entry which is preliminary data.</text>
</comment>
<dbReference type="Proteomes" id="UP001359559">
    <property type="component" value="Unassembled WGS sequence"/>
</dbReference>
<dbReference type="AlphaFoldDB" id="A0AAN9JQQ6"/>
<evidence type="ECO:0000256" key="4">
    <source>
        <dbReference type="RuleBase" id="RU003718"/>
    </source>
</evidence>
<dbReference type="GO" id="GO:0008194">
    <property type="term" value="F:UDP-glycosyltransferase activity"/>
    <property type="evidence" value="ECO:0007669"/>
    <property type="project" value="InterPro"/>
</dbReference>
<dbReference type="InterPro" id="IPR002213">
    <property type="entry name" value="UDP_glucos_trans"/>
</dbReference>
<evidence type="ECO:0000313" key="7">
    <source>
        <dbReference type="Proteomes" id="UP001359559"/>
    </source>
</evidence>
<dbReference type="PANTHER" id="PTHR48045:SF34">
    <property type="entry name" value="ISOFLAVONE 7-O-GLUCOSYLTRANSFERASE 1-LIKE"/>
    <property type="match status" value="1"/>
</dbReference>
<evidence type="ECO:0000256" key="3">
    <source>
        <dbReference type="ARBA" id="ARBA00022679"/>
    </source>
</evidence>
<name>A0AAN9JQQ6_CLITE</name>
<dbReference type="InterPro" id="IPR035595">
    <property type="entry name" value="UDP_glycos_trans_CS"/>
</dbReference>
<comment type="similarity">
    <text evidence="1 4">Belongs to the UDP-glycosyltransferase family.</text>
</comment>
<sequence length="441" mass="48258">MANTEKKHVAIFVFPGGSHPFSVFNLVLKLAHQAPNLEFSFINTEQSNEPFLSEPHVPRNIRFYNIGDGVPKGHFFLQSASKNLKMGIDLAVAETKLKVSCIIRDAFVTPSLPVAQHLNVPWVAVWVPNSYSLSTHFHTDLIRQKCANDTTGHTPLDFIPGLSNMCVQDLSKDVIIKDGGDEEETLFSKALASMSTVLPQAKAVVVNGFEELDPPLLVQDMKSKLQSLLYICSQALSLSVPLPPSDTDGTGCLSWLDKQSPKSVAYVAFGTTVPPPHELVAVAEALEESGFPFLWSLKDHLKGVLPSGFLERTKGRGKIVAWAPQSQVLGHRSVGVHVTHCGCNSVFESISNGVPMVCRPLIGDNWMMGRIVESVWEIGVRVEGGVFSKNGLMKSLKLIMVQEEGKKIKENILKVKRTVLDASGPEGKATQDLKTLESSLW</sequence>
<protein>
    <recommendedName>
        <fullName evidence="5">Glycosyltransferase</fullName>
        <ecNumber evidence="5">2.4.1.-</ecNumber>
    </recommendedName>
</protein>
<dbReference type="EC" id="2.4.1.-" evidence="5"/>
<dbReference type="Gene3D" id="3.40.50.2000">
    <property type="entry name" value="Glycogen Phosphorylase B"/>
    <property type="match status" value="2"/>
</dbReference>
<dbReference type="PANTHER" id="PTHR48045">
    <property type="entry name" value="UDP-GLYCOSYLTRANSFERASE 72B1"/>
    <property type="match status" value="1"/>
</dbReference>
<evidence type="ECO:0000256" key="5">
    <source>
        <dbReference type="RuleBase" id="RU362057"/>
    </source>
</evidence>
<keyword evidence="7" id="KW-1185">Reference proteome</keyword>
<proteinExistence type="inferred from homology"/>
<reference evidence="6 7" key="1">
    <citation type="submission" date="2024-01" db="EMBL/GenBank/DDBJ databases">
        <title>The genomes of 5 underutilized Papilionoideae crops provide insights into root nodulation and disease resistance.</title>
        <authorList>
            <person name="Yuan L."/>
        </authorList>
    </citation>
    <scope>NUCLEOTIDE SEQUENCE [LARGE SCALE GENOMIC DNA]</scope>
    <source>
        <strain evidence="6">LY-2023</strain>
        <tissue evidence="6">Leaf</tissue>
    </source>
</reference>
<dbReference type="Pfam" id="PF00201">
    <property type="entry name" value="UDPGT"/>
    <property type="match status" value="1"/>
</dbReference>
<keyword evidence="3 4" id="KW-0808">Transferase</keyword>
<gene>
    <name evidence="6" type="ORF">RJT34_13483</name>
</gene>
<dbReference type="PROSITE" id="PS00375">
    <property type="entry name" value="UDPGT"/>
    <property type="match status" value="1"/>
</dbReference>
<dbReference type="CDD" id="cd03784">
    <property type="entry name" value="GT1_Gtf-like"/>
    <property type="match status" value="1"/>
</dbReference>
<dbReference type="SUPFAM" id="SSF53756">
    <property type="entry name" value="UDP-Glycosyltransferase/glycogen phosphorylase"/>
    <property type="match status" value="1"/>
</dbReference>
<accession>A0AAN9JQQ6</accession>
<dbReference type="EMBL" id="JAYKXN010000003">
    <property type="protein sequence ID" value="KAK7302591.1"/>
    <property type="molecule type" value="Genomic_DNA"/>
</dbReference>
<dbReference type="FunFam" id="3.40.50.2000:FF:000091">
    <property type="entry name" value="Glycosyltransferase"/>
    <property type="match status" value="1"/>
</dbReference>
<evidence type="ECO:0000256" key="2">
    <source>
        <dbReference type="ARBA" id="ARBA00022676"/>
    </source>
</evidence>